<feature type="region of interest" description="Disordered" evidence="2">
    <location>
        <begin position="21"/>
        <end position="68"/>
    </location>
</feature>
<feature type="region of interest" description="Disordered" evidence="2">
    <location>
        <begin position="726"/>
        <end position="795"/>
    </location>
</feature>
<evidence type="ECO:0000256" key="1">
    <source>
        <dbReference type="SAM" id="Coils"/>
    </source>
</evidence>
<keyword evidence="3" id="KW-0732">Signal</keyword>
<feature type="region of interest" description="Disordered" evidence="2">
    <location>
        <begin position="534"/>
        <end position="587"/>
    </location>
</feature>
<feature type="compositionally biased region" description="Low complexity" evidence="2">
    <location>
        <begin position="1019"/>
        <end position="1029"/>
    </location>
</feature>
<sequence>MDRATMFLLMMMLISNPCDAGATSGDPSSDLPNDPSPDLPVGKNLSDLANEIPTTTDSNRTSSDRYSNPPLCYEVHYEEMEESPKIICGQELQQIYLKFNPGLMKNLFVNIFLTNEDSPISIKPVESLNTIYNDTSAPYFEPPINPSHAARLASASANPREAREPPRAIYYYPEAQKYPWQRINKKKVNFGQPGAPGQLTYEKDDKIYYNLGGPSDPHEYDPYPYRSSEKTEDPEKVLGDIFKASKPMVLNCLMSPLDCASNGPALPYSPNKAWNELSFAYPPSDISAGFEDYNEASNSLQQSAPYYNYNGLQKLLLDPKSREGLQQRAFAPQDASFGQFLPSFNDFRSNGVKAVPAYPATSRENQPRFLDLSETENSYSTPPRPLMMNKPASSFDPKLYYTPQNLGDGSQIPSYPKSYNSYVTPTNLQVDSKRQFSGYPTLQTAQGGILPKFSSYKPSNTIHADPQIAKEQNRPQFLYYSKSTDSYSPSKNQQARADPADVMRPKLANVYVPPQSEIGNNLLKYVNYPKSGSHYGPTQNLNANNQQKYSSYPKSSNLYTSPPPQPRNSPPTYPSNRDSMNFYSTPPILRKDDQLIPSYQPKAANPYSTPQKIRETPQFAKPQSNSDPKNHFFTQVTYPLPPNYYPPNNVPVPINHFTRPQVYLTGAPVIRYYKRPPLHPQVISQQVPSSGKYPLNFRVLLGFIQPIQIAHDKDTITASIQNNALSASVDTSEGGKNTTKPTEPSPDTHSENATPEESDDSGKRVILDNDGPEVPFSPEMSSQEGDHVHKKPAALSTDDSAKLLVNGLDNFDRNAFSEAPEDDMGSSDILRDYIMNLKNKERQYEKVISQSQRQIEALQHDLNQLKQGSASKYSKLSTPYFNYGVNNNNHPLVPVVPIVQHFTSLNSPLVPNSSPVYPLPQYRATEVVPYPGLPYYPNAPFQSPKQAPRNDGISIGTMNTLGTFGPLVPDYPGNPYAYRSPGNNVGDDFMDYAERKKIDDTAQSKSAKVSSGEKEETVSSETDVTSTEDPLTTPAVSTTDSGSTVDVTTTPLTTQTETGTPPDMDSSENSSEGGRAPSTEATPSSSKRPPGSAGASEAPKTPGAKSGDAKEDKLAGRHVKTSHYSNLKFSQEMSSNRTVISSQPVTSRPSASTQSVDDVPDRPTTPSPADVVGARHAQGDVNSSTSSKEAKSALDPLIEDIVRGIKGKRNYVDDIFQNARQSQPRNEEKNVSRVEKTQGRTSVLRDDKYGTLALVEAPMTIVYYPGYKPRANS</sequence>
<feature type="region of interest" description="Disordered" evidence="2">
    <location>
        <begin position="481"/>
        <end position="502"/>
    </location>
</feature>
<keyword evidence="1" id="KW-0175">Coiled coil</keyword>
<gene>
    <name evidence="4" type="ORF">BEMITA_LOCUS9738</name>
</gene>
<feature type="compositionally biased region" description="Polar residues" evidence="2">
    <location>
        <begin position="1122"/>
        <end position="1156"/>
    </location>
</feature>
<feature type="compositionally biased region" description="Pro residues" evidence="2">
    <location>
        <begin position="561"/>
        <end position="573"/>
    </location>
</feature>
<evidence type="ECO:0000313" key="4">
    <source>
        <dbReference type="EMBL" id="CAH0391088.1"/>
    </source>
</evidence>
<feature type="compositionally biased region" description="Basic and acidic residues" evidence="2">
    <location>
        <begin position="1225"/>
        <end position="1240"/>
    </location>
</feature>
<feature type="compositionally biased region" description="Polar residues" evidence="2">
    <location>
        <begin position="481"/>
        <end position="495"/>
    </location>
</feature>
<dbReference type="KEGG" id="btab:109030898"/>
<evidence type="ECO:0000256" key="2">
    <source>
        <dbReference type="SAM" id="MobiDB-lite"/>
    </source>
</evidence>
<dbReference type="AlphaFoldDB" id="A0A9P0F6I7"/>
<feature type="compositionally biased region" description="Low complexity" evidence="2">
    <location>
        <begin position="24"/>
        <end position="33"/>
    </location>
</feature>
<feature type="signal peptide" evidence="3">
    <location>
        <begin position="1"/>
        <end position="20"/>
    </location>
</feature>
<evidence type="ECO:0000313" key="5">
    <source>
        <dbReference type="Proteomes" id="UP001152759"/>
    </source>
</evidence>
<organism evidence="4 5">
    <name type="scientific">Bemisia tabaci</name>
    <name type="common">Sweetpotato whitefly</name>
    <name type="synonym">Aleurodes tabaci</name>
    <dbReference type="NCBI Taxonomy" id="7038"/>
    <lineage>
        <taxon>Eukaryota</taxon>
        <taxon>Metazoa</taxon>
        <taxon>Ecdysozoa</taxon>
        <taxon>Arthropoda</taxon>
        <taxon>Hexapoda</taxon>
        <taxon>Insecta</taxon>
        <taxon>Pterygota</taxon>
        <taxon>Neoptera</taxon>
        <taxon>Paraneoptera</taxon>
        <taxon>Hemiptera</taxon>
        <taxon>Sternorrhyncha</taxon>
        <taxon>Aleyrodoidea</taxon>
        <taxon>Aleyrodidae</taxon>
        <taxon>Aleyrodinae</taxon>
        <taxon>Bemisia</taxon>
    </lineage>
</organism>
<feature type="coiled-coil region" evidence="1">
    <location>
        <begin position="830"/>
        <end position="868"/>
    </location>
</feature>
<reference evidence="4" key="1">
    <citation type="submission" date="2021-12" db="EMBL/GenBank/DDBJ databases">
        <authorList>
            <person name="King R."/>
        </authorList>
    </citation>
    <scope>NUCLEOTIDE SEQUENCE</scope>
</reference>
<name>A0A9P0F6I7_BEMTA</name>
<protein>
    <submittedName>
        <fullName evidence="4">Uncharacterized protein</fullName>
    </submittedName>
</protein>
<feature type="compositionally biased region" description="Low complexity" evidence="2">
    <location>
        <begin position="1036"/>
        <end position="1062"/>
    </location>
</feature>
<feature type="region of interest" description="Disordered" evidence="2">
    <location>
        <begin position="998"/>
        <end position="1192"/>
    </location>
</feature>
<feature type="compositionally biased region" description="Polar residues" evidence="2">
    <location>
        <begin position="726"/>
        <end position="753"/>
    </location>
</feature>
<evidence type="ECO:0000256" key="3">
    <source>
        <dbReference type="SAM" id="SignalP"/>
    </source>
</evidence>
<feature type="compositionally biased region" description="Low complexity" evidence="2">
    <location>
        <begin position="54"/>
        <end position="68"/>
    </location>
</feature>
<feature type="compositionally biased region" description="Polar residues" evidence="2">
    <location>
        <begin position="536"/>
        <end position="560"/>
    </location>
</feature>
<keyword evidence="5" id="KW-1185">Reference proteome</keyword>
<feature type="chain" id="PRO_5040357065" evidence="3">
    <location>
        <begin position="21"/>
        <end position="1273"/>
    </location>
</feature>
<dbReference type="Proteomes" id="UP001152759">
    <property type="component" value="Chromosome 5"/>
</dbReference>
<feature type="region of interest" description="Disordered" evidence="2">
    <location>
        <begin position="1217"/>
        <end position="1240"/>
    </location>
</feature>
<proteinExistence type="predicted"/>
<accession>A0A9P0F6I7</accession>
<dbReference type="EMBL" id="OU963866">
    <property type="protein sequence ID" value="CAH0391088.1"/>
    <property type="molecule type" value="Genomic_DNA"/>
</dbReference>